<gene>
    <name evidence="1" type="ORF">BN1097_630024</name>
</gene>
<sequence length="62" mass="7567">MDNKLVTFIHIYYKYIIKLKISKLLNKKIFFNDSYSIKNILTTNIVYYYKVIPILIQFPKVF</sequence>
<dbReference type="EMBL" id="LK932402">
    <property type="protein sequence ID" value="CDS87366.1"/>
    <property type="molecule type" value="Genomic_DNA"/>
</dbReference>
<reference evidence="1" key="1">
    <citation type="submission" date="2014-07" db="EMBL/GenBank/DDBJ databases">
        <authorList>
            <person name="Monot Marc"/>
        </authorList>
    </citation>
    <scope>NUCLEOTIDE SEQUENCE</scope>
    <source>
        <strain evidence="1">7032994</strain>
    </source>
</reference>
<name>A0A069AFW0_CLODI</name>
<accession>A0A069AFW0</accession>
<proteinExistence type="predicted"/>
<organism evidence="1">
    <name type="scientific">Clostridioides difficile</name>
    <name type="common">Peptoclostridium difficile</name>
    <dbReference type="NCBI Taxonomy" id="1496"/>
    <lineage>
        <taxon>Bacteria</taxon>
        <taxon>Bacillati</taxon>
        <taxon>Bacillota</taxon>
        <taxon>Clostridia</taxon>
        <taxon>Peptostreptococcales</taxon>
        <taxon>Peptostreptococcaceae</taxon>
        <taxon>Clostridioides</taxon>
    </lineage>
</organism>
<protein>
    <submittedName>
        <fullName evidence="1">Uncharacterized protein</fullName>
    </submittedName>
</protein>
<dbReference type="AlphaFoldDB" id="A0A069AFW0"/>
<evidence type="ECO:0000313" key="1">
    <source>
        <dbReference type="EMBL" id="CDS87366.1"/>
    </source>
</evidence>